<proteinExistence type="predicted"/>
<sequence>MRLRSCASIVLGVAAGATAAPTLGIAAGLLAGWGIVALVNAVWILLLVWPMDPSQTRTHPTVEDPGRRLAPAIAVVSSVASLAAVVVVAAQAQRADGATAYLLAGIALLSVASSWMLIQVDYMLRYADLYYRPGPDGQERGGIDFNQTGPPQYSDFAYFSVGLGMTYQVADTNVSRTDVRRVVIAQTLLGYLFGVGIIANVVNLIAGLG</sequence>
<evidence type="ECO:0000313" key="4">
    <source>
        <dbReference type="Proteomes" id="UP000608530"/>
    </source>
</evidence>
<keyword evidence="1" id="KW-1133">Transmembrane helix</keyword>
<protein>
    <submittedName>
        <fullName evidence="3">DUF1345 domain-containing protein</fullName>
    </submittedName>
</protein>
<comment type="caution">
    <text evidence="3">The sequence shown here is derived from an EMBL/GenBank/DDBJ whole genome shotgun (WGS) entry which is preliminary data.</text>
</comment>
<dbReference type="Proteomes" id="UP000608530">
    <property type="component" value="Unassembled WGS sequence"/>
</dbReference>
<dbReference type="EMBL" id="JAEHOH010000005">
    <property type="protein sequence ID" value="MBK0418251.1"/>
    <property type="molecule type" value="Genomic_DNA"/>
</dbReference>
<dbReference type="InterPro" id="IPR009781">
    <property type="entry name" value="DUF1345"/>
</dbReference>
<evidence type="ECO:0000256" key="2">
    <source>
        <dbReference type="SAM" id="SignalP"/>
    </source>
</evidence>
<keyword evidence="1" id="KW-0812">Transmembrane</keyword>
<keyword evidence="1" id="KW-0472">Membrane</keyword>
<evidence type="ECO:0000256" key="1">
    <source>
        <dbReference type="SAM" id="Phobius"/>
    </source>
</evidence>
<reference evidence="3" key="1">
    <citation type="submission" date="2020-12" db="EMBL/GenBank/DDBJ databases">
        <title>Leucobacter sp. CAS1, isolated from Chromium sludge.</title>
        <authorList>
            <person name="Xu Z."/>
        </authorList>
    </citation>
    <scope>NUCLEOTIDE SEQUENCE</scope>
    <source>
        <strain evidence="3">CSA1</strain>
    </source>
</reference>
<feature type="transmembrane region" description="Helical" evidence="1">
    <location>
        <begin position="188"/>
        <end position="208"/>
    </location>
</feature>
<feature type="chain" id="PRO_5037979418" evidence="2">
    <location>
        <begin position="20"/>
        <end position="209"/>
    </location>
</feature>
<organism evidence="3 4">
    <name type="scientific">Leucobacter chromiisoli</name>
    <dbReference type="NCBI Taxonomy" id="2796471"/>
    <lineage>
        <taxon>Bacteria</taxon>
        <taxon>Bacillati</taxon>
        <taxon>Actinomycetota</taxon>
        <taxon>Actinomycetes</taxon>
        <taxon>Micrococcales</taxon>
        <taxon>Microbacteriaceae</taxon>
        <taxon>Leucobacter</taxon>
    </lineage>
</organism>
<keyword evidence="2" id="KW-0732">Signal</keyword>
<dbReference type="Pfam" id="PF07077">
    <property type="entry name" value="DUF1345"/>
    <property type="match status" value="1"/>
</dbReference>
<dbReference type="AlphaFoldDB" id="A0A934UUB6"/>
<feature type="signal peptide" evidence="2">
    <location>
        <begin position="1"/>
        <end position="19"/>
    </location>
</feature>
<gene>
    <name evidence="3" type="ORF">JD276_04300</name>
</gene>
<feature type="transmembrane region" description="Helical" evidence="1">
    <location>
        <begin position="69"/>
        <end position="92"/>
    </location>
</feature>
<evidence type="ECO:0000313" key="3">
    <source>
        <dbReference type="EMBL" id="MBK0418251.1"/>
    </source>
</evidence>
<feature type="transmembrane region" description="Helical" evidence="1">
    <location>
        <begin position="98"/>
        <end position="118"/>
    </location>
</feature>
<name>A0A934UUB6_9MICO</name>
<keyword evidence="4" id="KW-1185">Reference proteome</keyword>
<feature type="transmembrane region" description="Helical" evidence="1">
    <location>
        <begin position="29"/>
        <end position="49"/>
    </location>
</feature>
<accession>A0A934UUB6</accession>